<protein>
    <submittedName>
        <fullName evidence="10">Zinc finger protein 726-like</fullName>
    </submittedName>
</protein>
<dbReference type="InterPro" id="IPR036236">
    <property type="entry name" value="Znf_C2H2_sf"/>
</dbReference>
<proteinExistence type="predicted"/>
<dbReference type="InterPro" id="IPR013087">
    <property type="entry name" value="Znf_C2H2_type"/>
</dbReference>
<keyword evidence="4 7" id="KW-0863">Zinc-finger</keyword>
<evidence type="ECO:0000256" key="1">
    <source>
        <dbReference type="ARBA" id="ARBA00004123"/>
    </source>
</evidence>
<accession>A0ABM3FNM9</accession>
<dbReference type="InterPro" id="IPR050331">
    <property type="entry name" value="Zinc_finger"/>
</dbReference>
<feature type="domain" description="C2H2-type" evidence="8">
    <location>
        <begin position="73"/>
        <end position="100"/>
    </location>
</feature>
<keyword evidence="9" id="KW-1185">Reference proteome</keyword>
<reference evidence="10" key="1">
    <citation type="submission" date="2025-08" db="UniProtKB">
        <authorList>
            <consortium name="RefSeq"/>
        </authorList>
    </citation>
    <scope>IDENTIFICATION</scope>
    <source>
        <tissue evidence="10">Thorax and Abdomen</tissue>
    </source>
</reference>
<dbReference type="Pfam" id="PF00096">
    <property type="entry name" value="zf-C2H2"/>
    <property type="match status" value="3"/>
</dbReference>
<dbReference type="Proteomes" id="UP000829291">
    <property type="component" value="Chromosome 3"/>
</dbReference>
<dbReference type="PROSITE" id="PS00028">
    <property type="entry name" value="ZINC_FINGER_C2H2_1"/>
    <property type="match status" value="1"/>
</dbReference>
<evidence type="ECO:0000256" key="7">
    <source>
        <dbReference type="PROSITE-ProRule" id="PRU00042"/>
    </source>
</evidence>
<keyword evidence="6" id="KW-0539">Nucleus</keyword>
<dbReference type="GeneID" id="124293301"/>
<evidence type="ECO:0000256" key="5">
    <source>
        <dbReference type="ARBA" id="ARBA00022833"/>
    </source>
</evidence>
<comment type="subcellular location">
    <subcellularLocation>
        <location evidence="1">Nucleus</location>
    </subcellularLocation>
</comment>
<dbReference type="PANTHER" id="PTHR16515:SF66">
    <property type="entry name" value="C2H2-TYPE DOMAIN-CONTAINING PROTEIN"/>
    <property type="match status" value="1"/>
</dbReference>
<evidence type="ECO:0000313" key="10">
    <source>
        <dbReference type="RefSeq" id="XP_046589630.1"/>
    </source>
</evidence>
<dbReference type="PROSITE" id="PS50157">
    <property type="entry name" value="ZINC_FINGER_C2H2_2"/>
    <property type="match status" value="3"/>
</dbReference>
<keyword evidence="2" id="KW-0479">Metal-binding</keyword>
<name>A0ABM3FNM9_NEOLC</name>
<evidence type="ECO:0000259" key="8">
    <source>
        <dbReference type="PROSITE" id="PS50157"/>
    </source>
</evidence>
<organism evidence="9 10">
    <name type="scientific">Neodiprion lecontei</name>
    <name type="common">Redheaded pine sawfly</name>
    <dbReference type="NCBI Taxonomy" id="441921"/>
    <lineage>
        <taxon>Eukaryota</taxon>
        <taxon>Metazoa</taxon>
        <taxon>Ecdysozoa</taxon>
        <taxon>Arthropoda</taxon>
        <taxon>Hexapoda</taxon>
        <taxon>Insecta</taxon>
        <taxon>Pterygota</taxon>
        <taxon>Neoptera</taxon>
        <taxon>Endopterygota</taxon>
        <taxon>Hymenoptera</taxon>
        <taxon>Tenthredinoidea</taxon>
        <taxon>Diprionidae</taxon>
        <taxon>Diprioninae</taxon>
        <taxon>Neodiprion</taxon>
    </lineage>
</organism>
<gene>
    <name evidence="10" type="primary">LOC124293301</name>
</gene>
<feature type="domain" description="C2H2-type" evidence="8">
    <location>
        <begin position="28"/>
        <end position="55"/>
    </location>
</feature>
<sequence length="132" mass="15874">MDIKYKLRIIYNIGLQYGMKFQYSGNQYPCSDCGKSYSWKSSMERHRREGCGKQQSVKYAKRDPKRVNYDAPFRCYKCGKQYTWADSLTRHLREGCGKLPKYCCRLCGRKFKRKDYLQRHEVTVHKFEIEII</sequence>
<keyword evidence="3" id="KW-0677">Repeat</keyword>
<feature type="domain" description="C2H2-type" evidence="8">
    <location>
        <begin position="102"/>
        <end position="130"/>
    </location>
</feature>
<evidence type="ECO:0000256" key="4">
    <source>
        <dbReference type="ARBA" id="ARBA00022771"/>
    </source>
</evidence>
<evidence type="ECO:0000256" key="6">
    <source>
        <dbReference type="ARBA" id="ARBA00023242"/>
    </source>
</evidence>
<evidence type="ECO:0000313" key="9">
    <source>
        <dbReference type="Proteomes" id="UP000829291"/>
    </source>
</evidence>
<keyword evidence="5" id="KW-0862">Zinc</keyword>
<dbReference type="Gene3D" id="3.30.160.60">
    <property type="entry name" value="Classic Zinc Finger"/>
    <property type="match status" value="2"/>
</dbReference>
<evidence type="ECO:0000256" key="3">
    <source>
        <dbReference type="ARBA" id="ARBA00022737"/>
    </source>
</evidence>
<dbReference type="SUPFAM" id="SSF57667">
    <property type="entry name" value="beta-beta-alpha zinc fingers"/>
    <property type="match status" value="2"/>
</dbReference>
<dbReference type="RefSeq" id="XP_046589630.1">
    <property type="nucleotide sequence ID" value="XM_046733674.1"/>
</dbReference>
<dbReference type="SMART" id="SM00355">
    <property type="entry name" value="ZnF_C2H2"/>
    <property type="match status" value="3"/>
</dbReference>
<dbReference type="PANTHER" id="PTHR16515">
    <property type="entry name" value="PR DOMAIN ZINC FINGER PROTEIN"/>
    <property type="match status" value="1"/>
</dbReference>
<evidence type="ECO:0000256" key="2">
    <source>
        <dbReference type="ARBA" id="ARBA00022723"/>
    </source>
</evidence>